<feature type="signal peptide" evidence="4">
    <location>
        <begin position="1"/>
        <end position="21"/>
    </location>
</feature>
<dbReference type="PANTHER" id="PTHR16675">
    <property type="entry name" value="MHC CLASS I-RELATED"/>
    <property type="match status" value="1"/>
</dbReference>
<evidence type="ECO:0000313" key="7">
    <source>
        <dbReference type="Proteomes" id="UP000472262"/>
    </source>
</evidence>
<reference evidence="6" key="1">
    <citation type="submission" date="2025-08" db="UniProtKB">
        <authorList>
            <consortium name="Ensembl"/>
        </authorList>
    </citation>
    <scope>IDENTIFICATION</scope>
</reference>
<dbReference type="FunFam" id="3.30.500.10:FF:000001">
    <property type="entry name" value="H-2 class I histocompatibility antigen, alpha chain"/>
    <property type="match status" value="1"/>
</dbReference>
<dbReference type="Gene3D" id="3.30.500.10">
    <property type="entry name" value="MHC class I-like antigen recognition-like"/>
    <property type="match status" value="1"/>
</dbReference>
<dbReference type="Pfam" id="PF00129">
    <property type="entry name" value="MHC_I"/>
    <property type="match status" value="1"/>
</dbReference>
<dbReference type="SUPFAM" id="SSF54452">
    <property type="entry name" value="MHC antigen-recognition domain"/>
    <property type="match status" value="1"/>
</dbReference>
<accession>A0A672Q9J1</accession>
<sequence>QAIFIWLVVFYSNLIYDTVSLHTFITTYTGISGKTIAGIPEFFAVTTLDGQQIDYYDSETESLVPRQEWMKEYASKELWKEDTEIREQVQQTYKNNIAVLMQRFNQTGGVHVYQRMYGCGWADETGESYGFDQYGYDGEDYVTLDVKKGRYTAATPQAMESTAKWNNDSSQLEFLQQHYEYECVYWLRFFINSRKAPLESKGTPEVSLLQSSSSPVVQCHATGFYPSAMTITWLRNGQEHDEDVDLGETLINEDGTFQRTSTLNIDPDDWKKHRYVCVVEHKGKTIQKVLTEDEIKNNKSKLIIVWYSDLNATNEDVHFFYQNHTSAKNDHSFTIYSPSLNVIPNPYKFQKKFGVSLRSNYYNG</sequence>
<dbReference type="InterPro" id="IPR036179">
    <property type="entry name" value="Ig-like_dom_sf"/>
</dbReference>
<keyword evidence="2" id="KW-0393">Immunoglobulin domain</keyword>
<protein>
    <recommendedName>
        <fullName evidence="5">Ig-like domain-containing protein</fullName>
    </recommendedName>
</protein>
<dbReference type="InParanoid" id="A0A672Q9J1"/>
<dbReference type="PROSITE" id="PS50835">
    <property type="entry name" value="IG_LIKE"/>
    <property type="match status" value="1"/>
</dbReference>
<dbReference type="InterPro" id="IPR011161">
    <property type="entry name" value="MHC_I-like_Ag-recog"/>
</dbReference>
<evidence type="ECO:0000256" key="4">
    <source>
        <dbReference type="SAM" id="SignalP"/>
    </source>
</evidence>
<keyword evidence="7" id="KW-1185">Reference proteome</keyword>
<dbReference type="InterPro" id="IPR001039">
    <property type="entry name" value="MHC_I_a_a1/a2"/>
</dbReference>
<dbReference type="SMART" id="SM00407">
    <property type="entry name" value="IGc1"/>
    <property type="match status" value="1"/>
</dbReference>
<dbReference type="Ensembl" id="ENSSGRT00000076150.1">
    <property type="protein sequence ID" value="ENSSGRP00000071491.1"/>
    <property type="gene ID" value="ENSSGRG00000036269.1"/>
</dbReference>
<dbReference type="InterPro" id="IPR003006">
    <property type="entry name" value="Ig/MHC_CS"/>
</dbReference>
<dbReference type="GO" id="GO:0006955">
    <property type="term" value="P:immune response"/>
    <property type="evidence" value="ECO:0007669"/>
    <property type="project" value="TreeGrafter"/>
</dbReference>
<dbReference type="GO" id="GO:0009897">
    <property type="term" value="C:external side of plasma membrane"/>
    <property type="evidence" value="ECO:0007669"/>
    <property type="project" value="TreeGrafter"/>
</dbReference>
<dbReference type="InterPro" id="IPR037055">
    <property type="entry name" value="MHC_I-like_Ag-recog_sf"/>
</dbReference>
<keyword evidence="4" id="KW-0732">Signal</keyword>
<evidence type="ECO:0000256" key="2">
    <source>
        <dbReference type="ARBA" id="ARBA00023319"/>
    </source>
</evidence>
<dbReference type="PROSITE" id="PS00290">
    <property type="entry name" value="IG_MHC"/>
    <property type="match status" value="1"/>
</dbReference>
<dbReference type="PRINTS" id="PR01638">
    <property type="entry name" value="MHCCLASSI"/>
</dbReference>
<dbReference type="CDD" id="cd07698">
    <property type="entry name" value="IgC1_MHC_I_alpha3"/>
    <property type="match status" value="1"/>
</dbReference>
<dbReference type="InterPro" id="IPR050208">
    <property type="entry name" value="MHC_class-I_related"/>
</dbReference>
<dbReference type="InterPro" id="IPR007110">
    <property type="entry name" value="Ig-like_dom"/>
</dbReference>
<dbReference type="Pfam" id="PF07654">
    <property type="entry name" value="C1-set"/>
    <property type="match status" value="1"/>
</dbReference>
<dbReference type="GO" id="GO:0005615">
    <property type="term" value="C:extracellular space"/>
    <property type="evidence" value="ECO:0007669"/>
    <property type="project" value="TreeGrafter"/>
</dbReference>
<reference evidence="6" key="2">
    <citation type="submission" date="2025-09" db="UniProtKB">
        <authorList>
            <consortium name="Ensembl"/>
        </authorList>
    </citation>
    <scope>IDENTIFICATION</scope>
</reference>
<name>A0A672Q9J1_SINGR</name>
<dbReference type="AlphaFoldDB" id="A0A672Q9J1"/>
<dbReference type="InterPro" id="IPR011162">
    <property type="entry name" value="MHC_I/II-like_Ag-recog"/>
</dbReference>
<proteinExistence type="inferred from homology"/>
<evidence type="ECO:0000313" key="6">
    <source>
        <dbReference type="Ensembl" id="ENSSGRP00000071491.1"/>
    </source>
</evidence>
<comment type="similarity">
    <text evidence="3">Belongs to the MHC class I family.</text>
</comment>
<evidence type="ECO:0000256" key="3">
    <source>
        <dbReference type="RuleBase" id="RU004439"/>
    </source>
</evidence>
<dbReference type="Gene3D" id="2.60.40.10">
    <property type="entry name" value="Immunoglobulins"/>
    <property type="match status" value="1"/>
</dbReference>
<evidence type="ECO:0000256" key="1">
    <source>
        <dbReference type="ARBA" id="ARBA00023180"/>
    </source>
</evidence>
<dbReference type="InterPro" id="IPR003597">
    <property type="entry name" value="Ig_C1-set"/>
</dbReference>
<dbReference type="PANTHER" id="PTHR16675:SF237">
    <property type="entry name" value="MHC CLASS I ANTIGEN TRANSCRIPT VARIANT 1-RELATED"/>
    <property type="match status" value="1"/>
</dbReference>
<dbReference type="InterPro" id="IPR013783">
    <property type="entry name" value="Ig-like_fold"/>
</dbReference>
<organism evidence="6 7">
    <name type="scientific">Sinocyclocheilus grahami</name>
    <name type="common">Dianchi golden-line fish</name>
    <name type="synonym">Barbus grahami</name>
    <dbReference type="NCBI Taxonomy" id="75366"/>
    <lineage>
        <taxon>Eukaryota</taxon>
        <taxon>Metazoa</taxon>
        <taxon>Chordata</taxon>
        <taxon>Craniata</taxon>
        <taxon>Vertebrata</taxon>
        <taxon>Euteleostomi</taxon>
        <taxon>Actinopterygii</taxon>
        <taxon>Neopterygii</taxon>
        <taxon>Teleostei</taxon>
        <taxon>Ostariophysi</taxon>
        <taxon>Cypriniformes</taxon>
        <taxon>Cyprinidae</taxon>
        <taxon>Cyprininae</taxon>
        <taxon>Sinocyclocheilus</taxon>
    </lineage>
</organism>
<evidence type="ECO:0000259" key="5">
    <source>
        <dbReference type="PROSITE" id="PS50835"/>
    </source>
</evidence>
<feature type="domain" description="Ig-like" evidence="5">
    <location>
        <begin position="197"/>
        <end position="291"/>
    </location>
</feature>
<dbReference type="SUPFAM" id="SSF48726">
    <property type="entry name" value="Immunoglobulin"/>
    <property type="match status" value="1"/>
</dbReference>
<feature type="chain" id="PRO_5025336357" description="Ig-like domain-containing protein" evidence="4">
    <location>
        <begin position="22"/>
        <end position="364"/>
    </location>
</feature>
<keyword evidence="1" id="KW-0325">Glycoprotein</keyword>
<dbReference type="Proteomes" id="UP000472262">
    <property type="component" value="Unassembled WGS sequence"/>
</dbReference>